<dbReference type="EMBL" id="LQOF01000299">
    <property type="protein sequence ID" value="KXT67322.1"/>
    <property type="molecule type" value="Genomic_DNA"/>
</dbReference>
<protein>
    <submittedName>
        <fullName evidence="2">Mobile element protein</fullName>
    </submittedName>
</protein>
<dbReference type="InterPro" id="IPR003346">
    <property type="entry name" value="Transposase_20"/>
</dbReference>
<evidence type="ECO:0000259" key="1">
    <source>
        <dbReference type="Pfam" id="PF02371"/>
    </source>
</evidence>
<dbReference type="PANTHER" id="PTHR33055:SF17">
    <property type="entry name" value="THIRD ORF IN TRANSPOSON ISC1491"/>
    <property type="match status" value="1"/>
</dbReference>
<dbReference type="GO" id="GO:0003677">
    <property type="term" value="F:DNA binding"/>
    <property type="evidence" value="ECO:0007669"/>
    <property type="project" value="InterPro"/>
</dbReference>
<dbReference type="GO" id="GO:0006313">
    <property type="term" value="P:DNA transposition"/>
    <property type="evidence" value="ECO:0007669"/>
    <property type="project" value="InterPro"/>
</dbReference>
<dbReference type="Proteomes" id="UP000070198">
    <property type="component" value="Unassembled WGS sequence"/>
</dbReference>
<name>A0A139MUG7_9STRE</name>
<proteinExistence type="predicted"/>
<sequence>MVEVIPQCQCLISVPGVGKVYAVGIIAEIGQIERFKDHLKSLNIAGLNWKQNQSGNTTSQNTDLVKRSNRYLRYYLVEVANSIRHQGGLWKISDYRHKSLVKLVKKVIFARCFQYTLFSEKSTKSYSTFS</sequence>
<organism evidence="2 3">
    <name type="scientific">Streptococcus gallolyticus</name>
    <dbReference type="NCBI Taxonomy" id="315405"/>
    <lineage>
        <taxon>Bacteria</taxon>
        <taxon>Bacillati</taxon>
        <taxon>Bacillota</taxon>
        <taxon>Bacilli</taxon>
        <taxon>Lactobacillales</taxon>
        <taxon>Streptococcaceae</taxon>
        <taxon>Streptococcus</taxon>
    </lineage>
</organism>
<reference evidence="2 3" key="1">
    <citation type="submission" date="2016-01" db="EMBL/GenBank/DDBJ databases">
        <title>Highly variable Streptococcus oralis are common among viridans streptococci isolated from primates.</title>
        <authorList>
            <person name="Denapaite D."/>
            <person name="Rieger M."/>
            <person name="Koendgen S."/>
            <person name="Brueckner R."/>
            <person name="Ochigava I."/>
            <person name="Kappeler P."/>
            <person name="Maetz-Rensing K."/>
            <person name="Leendertz F."/>
            <person name="Hakenbeck R."/>
        </authorList>
    </citation>
    <scope>NUCLEOTIDE SEQUENCE [LARGE SCALE GENOMIC DNA]</scope>
    <source>
        <strain evidence="2 3">DD02</strain>
    </source>
</reference>
<accession>A0A139MUG7</accession>
<dbReference type="PANTHER" id="PTHR33055">
    <property type="entry name" value="TRANSPOSASE FOR INSERTION SEQUENCE ELEMENT IS1111A"/>
    <property type="match status" value="1"/>
</dbReference>
<dbReference type="GO" id="GO:0004803">
    <property type="term" value="F:transposase activity"/>
    <property type="evidence" value="ECO:0007669"/>
    <property type="project" value="InterPro"/>
</dbReference>
<feature type="domain" description="Transposase IS116/IS110/IS902 C-terminal" evidence="1">
    <location>
        <begin position="8"/>
        <end position="84"/>
    </location>
</feature>
<evidence type="ECO:0000313" key="3">
    <source>
        <dbReference type="Proteomes" id="UP000070198"/>
    </source>
</evidence>
<dbReference type="AlphaFoldDB" id="A0A139MUG7"/>
<gene>
    <name evidence="2" type="ORF">SGADD02_01451</name>
</gene>
<dbReference type="Pfam" id="PF02371">
    <property type="entry name" value="Transposase_20"/>
    <property type="match status" value="1"/>
</dbReference>
<dbReference type="PATRIC" id="fig|315405.11.peg.1708"/>
<dbReference type="InterPro" id="IPR047650">
    <property type="entry name" value="Transpos_IS110"/>
</dbReference>
<comment type="caution">
    <text evidence="2">The sequence shown here is derived from an EMBL/GenBank/DDBJ whole genome shotgun (WGS) entry which is preliminary data.</text>
</comment>
<evidence type="ECO:0000313" key="2">
    <source>
        <dbReference type="EMBL" id="KXT67322.1"/>
    </source>
</evidence>